<comment type="caution">
    <text evidence="2">The sequence shown here is derived from an EMBL/GenBank/DDBJ whole genome shotgun (WGS) entry which is preliminary data.</text>
</comment>
<sequence length="84" mass="9687">MLLKLLMKKRSSFFVATCFAISNSSEKWLICSSCTNHMTFDRDLFKEFDTYVVSKVKIGNREHIAVKEMAPVGAVKDVDKKFEF</sequence>
<dbReference type="Pfam" id="PF22936">
    <property type="entry name" value="Pol_BBD"/>
    <property type="match status" value="1"/>
</dbReference>
<dbReference type="EMBL" id="QJKJ01000305">
    <property type="protein sequence ID" value="RDY13262.1"/>
    <property type="molecule type" value="Genomic_DNA"/>
</dbReference>
<evidence type="ECO:0000259" key="1">
    <source>
        <dbReference type="Pfam" id="PF22936"/>
    </source>
</evidence>
<proteinExistence type="predicted"/>
<dbReference type="Proteomes" id="UP000257109">
    <property type="component" value="Unassembled WGS sequence"/>
</dbReference>
<dbReference type="InterPro" id="IPR054722">
    <property type="entry name" value="PolX-like_BBD"/>
</dbReference>
<organism evidence="2 3">
    <name type="scientific">Mucuna pruriens</name>
    <name type="common">Velvet bean</name>
    <name type="synonym">Dolichos pruriens</name>
    <dbReference type="NCBI Taxonomy" id="157652"/>
    <lineage>
        <taxon>Eukaryota</taxon>
        <taxon>Viridiplantae</taxon>
        <taxon>Streptophyta</taxon>
        <taxon>Embryophyta</taxon>
        <taxon>Tracheophyta</taxon>
        <taxon>Spermatophyta</taxon>
        <taxon>Magnoliopsida</taxon>
        <taxon>eudicotyledons</taxon>
        <taxon>Gunneridae</taxon>
        <taxon>Pentapetalae</taxon>
        <taxon>rosids</taxon>
        <taxon>fabids</taxon>
        <taxon>Fabales</taxon>
        <taxon>Fabaceae</taxon>
        <taxon>Papilionoideae</taxon>
        <taxon>50 kb inversion clade</taxon>
        <taxon>NPAAA clade</taxon>
        <taxon>indigoferoid/millettioid clade</taxon>
        <taxon>Phaseoleae</taxon>
        <taxon>Mucuna</taxon>
    </lineage>
</organism>
<protein>
    <recommendedName>
        <fullName evidence="1">Retrovirus-related Pol polyprotein from transposon TNT 1-94-like beta-barrel domain-containing protein</fullName>
    </recommendedName>
</protein>
<evidence type="ECO:0000313" key="3">
    <source>
        <dbReference type="Proteomes" id="UP000257109"/>
    </source>
</evidence>
<evidence type="ECO:0000313" key="2">
    <source>
        <dbReference type="EMBL" id="RDY13262.1"/>
    </source>
</evidence>
<accession>A0A371IDY8</accession>
<keyword evidence="3" id="KW-1185">Reference proteome</keyword>
<reference evidence="2" key="1">
    <citation type="submission" date="2018-05" db="EMBL/GenBank/DDBJ databases">
        <title>Draft genome of Mucuna pruriens seed.</title>
        <authorList>
            <person name="Nnadi N.E."/>
            <person name="Vos R."/>
            <person name="Hasami M.H."/>
            <person name="Devisetty U.K."/>
            <person name="Aguiy J.C."/>
        </authorList>
    </citation>
    <scope>NUCLEOTIDE SEQUENCE [LARGE SCALE GENOMIC DNA]</scope>
    <source>
        <strain evidence="2">JCA_2017</strain>
    </source>
</reference>
<name>A0A371IDY8_MUCPR</name>
<feature type="non-terminal residue" evidence="2">
    <location>
        <position position="1"/>
    </location>
</feature>
<dbReference type="AlphaFoldDB" id="A0A371IDY8"/>
<feature type="domain" description="Retrovirus-related Pol polyprotein from transposon TNT 1-94-like beta-barrel" evidence="1">
    <location>
        <begin position="28"/>
        <end position="69"/>
    </location>
</feature>
<gene>
    <name evidence="2" type="ORF">CR513_01849</name>
</gene>
<dbReference type="OrthoDB" id="1072921at2759"/>